<evidence type="ECO:0000256" key="2">
    <source>
        <dbReference type="SAM" id="MobiDB-lite"/>
    </source>
</evidence>
<dbReference type="InterPro" id="IPR011761">
    <property type="entry name" value="ATP-grasp"/>
</dbReference>
<feature type="region of interest" description="Disordered" evidence="2">
    <location>
        <begin position="418"/>
        <end position="444"/>
    </location>
</feature>
<dbReference type="SUPFAM" id="SSF56059">
    <property type="entry name" value="Glutathione synthetase ATP-binding domain-like"/>
    <property type="match status" value="1"/>
</dbReference>
<sequence length="444" mass="48942">MSGNCPFGVVAMRGRDPVGGEFDADLPVLVLRTDRNMFHHGTLGVIRSLGRAGVPVHAVLEGPGAPAAASRYLRERHPWGPPAPDGAPAALVAHLERIARRIGRRALLVPMDDGGAIFIAENSVALSEHFVFPRQEPALPRSLADKSTLADKCAEAGVVCPDSRLPLSAHDVDEALKQWGLPIIAKWARPWRLRPGRRSTSVVNTREQAHELMSMAADPSGAGPLILQQRIASPRAVDWFFHGYFDDASRCLFAGTGRKKLACPPQSGHTVLGEWTPNPELEEIGRTLGRVLGYRGVVDLDFRLLPETGTYFLLDFNPRLGAQFRLFTDRRGLDLARVMHLDLSGRPVPYVRPDYGRTMVVENHYLRPSVLRSFKGASRAHELRKADEYAWLCRDDPAPFLVMGAQSVVRAAEKLRTSRIARSRRGKSKAPEKRRCPASDPPGD</sequence>
<organism evidence="4 5">
    <name type="scientific">Actinomadura rubrobrunea</name>
    <dbReference type="NCBI Taxonomy" id="115335"/>
    <lineage>
        <taxon>Bacteria</taxon>
        <taxon>Bacillati</taxon>
        <taxon>Actinomycetota</taxon>
        <taxon>Actinomycetes</taxon>
        <taxon>Streptosporangiales</taxon>
        <taxon>Thermomonosporaceae</taxon>
        <taxon>Actinomadura</taxon>
    </lineage>
</organism>
<gene>
    <name evidence="4" type="ORF">Arub01_02400</name>
</gene>
<evidence type="ECO:0000259" key="3">
    <source>
        <dbReference type="PROSITE" id="PS50975"/>
    </source>
</evidence>
<feature type="domain" description="ATP-grasp" evidence="3">
    <location>
        <begin position="150"/>
        <end position="344"/>
    </location>
</feature>
<evidence type="ECO:0000313" key="4">
    <source>
        <dbReference type="EMBL" id="GLW61996.1"/>
    </source>
</evidence>
<evidence type="ECO:0000313" key="5">
    <source>
        <dbReference type="Proteomes" id="UP001165124"/>
    </source>
</evidence>
<protein>
    <submittedName>
        <fullName evidence="4">ATP-grasp domain-containing protein</fullName>
    </submittedName>
</protein>
<accession>A0A9W6URV0</accession>
<proteinExistence type="predicted"/>
<keyword evidence="1" id="KW-0067">ATP-binding</keyword>
<dbReference type="PROSITE" id="PS50975">
    <property type="entry name" value="ATP_GRASP"/>
    <property type="match status" value="1"/>
</dbReference>
<dbReference type="GO" id="GO:0046872">
    <property type="term" value="F:metal ion binding"/>
    <property type="evidence" value="ECO:0007669"/>
    <property type="project" value="InterPro"/>
</dbReference>
<keyword evidence="5" id="KW-1185">Reference proteome</keyword>
<dbReference type="GO" id="GO:0005524">
    <property type="term" value="F:ATP binding"/>
    <property type="evidence" value="ECO:0007669"/>
    <property type="project" value="UniProtKB-UniRule"/>
</dbReference>
<comment type="caution">
    <text evidence="4">The sequence shown here is derived from an EMBL/GenBank/DDBJ whole genome shotgun (WGS) entry which is preliminary data.</text>
</comment>
<keyword evidence="1" id="KW-0547">Nucleotide-binding</keyword>
<dbReference type="AlphaFoldDB" id="A0A9W6URV0"/>
<name>A0A9W6URV0_9ACTN</name>
<dbReference type="EMBL" id="BSRZ01000001">
    <property type="protein sequence ID" value="GLW61996.1"/>
    <property type="molecule type" value="Genomic_DNA"/>
</dbReference>
<dbReference type="Proteomes" id="UP001165124">
    <property type="component" value="Unassembled WGS sequence"/>
</dbReference>
<reference evidence="4" key="1">
    <citation type="submission" date="2023-02" db="EMBL/GenBank/DDBJ databases">
        <title>Actinomadura rubrobrunea NBRC 14622.</title>
        <authorList>
            <person name="Ichikawa N."/>
            <person name="Sato H."/>
            <person name="Tonouchi N."/>
        </authorList>
    </citation>
    <scope>NUCLEOTIDE SEQUENCE</scope>
    <source>
        <strain evidence="4">NBRC 14622</strain>
    </source>
</reference>
<dbReference type="Gene3D" id="3.30.470.20">
    <property type="entry name" value="ATP-grasp fold, B domain"/>
    <property type="match status" value="1"/>
</dbReference>
<evidence type="ECO:0000256" key="1">
    <source>
        <dbReference type="PROSITE-ProRule" id="PRU00409"/>
    </source>
</evidence>
<feature type="compositionally biased region" description="Basic residues" evidence="2">
    <location>
        <begin position="418"/>
        <end position="428"/>
    </location>
</feature>